<accession>A0A016QKQ2</accession>
<reference evidence="4 5" key="1">
    <citation type="submission" date="2014-03" db="EMBL/GenBank/DDBJ databases">
        <title>Draft genome sequence of Deinococcus phoenicis 1P10ME.</title>
        <authorList>
            <person name="Stepanov V.G."/>
            <person name="Vaishampayan P."/>
            <person name="Venkateswaran K."/>
            <person name="Fox G.E."/>
        </authorList>
    </citation>
    <scope>NUCLEOTIDE SEQUENCE [LARGE SCALE GENOMIC DNA]</scope>
    <source>
        <strain evidence="4 5">1P10ME</strain>
    </source>
</reference>
<dbReference type="Proteomes" id="UP000020492">
    <property type="component" value="Unassembled WGS sequence"/>
</dbReference>
<evidence type="ECO:0000313" key="5">
    <source>
        <dbReference type="Proteomes" id="UP000020492"/>
    </source>
</evidence>
<sequence>MTEIRGFRGQYAFLSNFEPAVIRVRGVRYPTVEHAFQACKTENLAERAVIAGLPTPAEARQAGQQVTLRPGWDDMKEEVMLAMLRVKFRQPDLRERLLATGDAALVEDNAWRDRYWGVYRGQGLNRLGVLLMQVREEILAVQLQAA</sequence>
<dbReference type="SUPFAM" id="SSF143990">
    <property type="entry name" value="YbiA-like"/>
    <property type="match status" value="1"/>
</dbReference>
<comment type="catalytic activity">
    <reaction evidence="2">
        <text>2,5-diamino-6-hydroxy-4-(5-phosphoribosylamino)-pyrimidine + H2O = 2,5,6-triamino-4-hydroxypyrimidine + D-ribose 5-phosphate</text>
        <dbReference type="Rhea" id="RHEA:23436"/>
        <dbReference type="ChEBI" id="CHEBI:15377"/>
        <dbReference type="ChEBI" id="CHEBI:58614"/>
        <dbReference type="ChEBI" id="CHEBI:78346"/>
        <dbReference type="ChEBI" id="CHEBI:137796"/>
    </reaction>
</comment>
<comment type="caution">
    <text evidence="4">The sequence shown here is derived from an EMBL/GenBank/DDBJ whole genome shotgun (WGS) entry which is preliminary data.</text>
</comment>
<feature type="domain" description="NADAR" evidence="3">
    <location>
        <begin position="10"/>
        <end position="138"/>
    </location>
</feature>
<dbReference type="Pfam" id="PF08719">
    <property type="entry name" value="NADAR"/>
    <property type="match status" value="1"/>
</dbReference>
<dbReference type="InterPro" id="IPR012816">
    <property type="entry name" value="NADAR"/>
</dbReference>
<dbReference type="Gene3D" id="1.10.357.40">
    <property type="entry name" value="YbiA-like"/>
    <property type="match status" value="1"/>
</dbReference>
<dbReference type="STRING" id="1476583.DEIPH_ctg139orf0099"/>
<dbReference type="PATRIC" id="fig|1476583.3.peg.3615"/>
<evidence type="ECO:0000256" key="1">
    <source>
        <dbReference type="ARBA" id="ARBA00000022"/>
    </source>
</evidence>
<gene>
    <name evidence="4" type="ORF">DEIPH_ctg139orf0099</name>
</gene>
<dbReference type="OrthoDB" id="67297at2"/>
<dbReference type="AlphaFoldDB" id="A0A016QKQ2"/>
<evidence type="ECO:0000259" key="3">
    <source>
        <dbReference type="Pfam" id="PF08719"/>
    </source>
</evidence>
<dbReference type="CDD" id="cd15457">
    <property type="entry name" value="NADAR"/>
    <property type="match status" value="1"/>
</dbReference>
<dbReference type="eggNOG" id="COG3236">
    <property type="taxonomic scope" value="Bacteria"/>
</dbReference>
<evidence type="ECO:0000313" key="4">
    <source>
        <dbReference type="EMBL" id="EYB66374.1"/>
    </source>
</evidence>
<comment type="catalytic activity">
    <reaction evidence="1">
        <text>5-amino-6-(5-phospho-D-ribosylamino)uracil + H2O = 5,6-diaminouracil + D-ribose 5-phosphate</text>
        <dbReference type="Rhea" id="RHEA:55020"/>
        <dbReference type="ChEBI" id="CHEBI:15377"/>
        <dbReference type="ChEBI" id="CHEBI:46252"/>
        <dbReference type="ChEBI" id="CHEBI:58453"/>
        <dbReference type="ChEBI" id="CHEBI:78346"/>
    </reaction>
</comment>
<organism evidence="4 5">
    <name type="scientific">Deinococcus phoenicis</name>
    <dbReference type="NCBI Taxonomy" id="1476583"/>
    <lineage>
        <taxon>Bacteria</taxon>
        <taxon>Thermotogati</taxon>
        <taxon>Deinococcota</taxon>
        <taxon>Deinococci</taxon>
        <taxon>Deinococcales</taxon>
        <taxon>Deinococcaceae</taxon>
        <taxon>Deinococcus</taxon>
    </lineage>
</organism>
<keyword evidence="5" id="KW-1185">Reference proteome</keyword>
<protein>
    <recommendedName>
        <fullName evidence="3">NADAR domain-containing protein</fullName>
    </recommendedName>
</protein>
<dbReference type="InterPro" id="IPR037238">
    <property type="entry name" value="YbiA-like_sf"/>
</dbReference>
<name>A0A016QKQ2_9DEIO</name>
<proteinExistence type="predicted"/>
<evidence type="ECO:0000256" key="2">
    <source>
        <dbReference type="ARBA" id="ARBA00000751"/>
    </source>
</evidence>
<dbReference type="EMBL" id="JHAC01000093">
    <property type="protein sequence ID" value="EYB66374.1"/>
    <property type="molecule type" value="Genomic_DNA"/>
</dbReference>
<dbReference type="NCBIfam" id="TIGR02464">
    <property type="entry name" value="ribofla_fusion"/>
    <property type="match status" value="1"/>
</dbReference>
<dbReference type="RefSeq" id="WP_034360921.1">
    <property type="nucleotide sequence ID" value="NZ_JHAC01000093.1"/>
</dbReference>